<dbReference type="PANTHER" id="PTHR46023">
    <property type="entry name" value="LIPASE CLASS 3 PROTEIN-LIKE"/>
    <property type="match status" value="1"/>
</dbReference>
<dbReference type="InterPro" id="IPR002921">
    <property type="entry name" value="Fungal_lipase-type"/>
</dbReference>
<dbReference type="InterPro" id="IPR005592">
    <property type="entry name" value="Mono/diacylglycerol_lipase_N"/>
</dbReference>
<dbReference type="OrthoDB" id="438440at2759"/>
<evidence type="ECO:0000259" key="2">
    <source>
        <dbReference type="Pfam" id="PF03893"/>
    </source>
</evidence>
<evidence type="ECO:0000313" key="4">
    <source>
        <dbReference type="Proteomes" id="UP000825935"/>
    </source>
</evidence>
<dbReference type="GO" id="GO:0016042">
    <property type="term" value="P:lipid catabolic process"/>
    <property type="evidence" value="ECO:0007669"/>
    <property type="project" value="InterPro"/>
</dbReference>
<dbReference type="SUPFAM" id="SSF53474">
    <property type="entry name" value="alpha/beta-Hydrolases"/>
    <property type="match status" value="1"/>
</dbReference>
<dbReference type="Gene3D" id="3.40.50.1820">
    <property type="entry name" value="alpha/beta hydrolase"/>
    <property type="match status" value="1"/>
</dbReference>
<dbReference type="EMBL" id="CM035411">
    <property type="protein sequence ID" value="KAH7435234.1"/>
    <property type="molecule type" value="Genomic_DNA"/>
</dbReference>
<dbReference type="Proteomes" id="UP000825935">
    <property type="component" value="Chromosome 6"/>
</dbReference>
<accession>A0A8T2UMW7</accession>
<feature type="domain" description="Fungal lipase-type" evidence="1">
    <location>
        <begin position="177"/>
        <end position="250"/>
    </location>
</feature>
<dbReference type="EMBL" id="CM035411">
    <property type="protein sequence ID" value="KAH7435236.1"/>
    <property type="molecule type" value="Genomic_DNA"/>
</dbReference>
<reference evidence="3" key="1">
    <citation type="submission" date="2021-08" db="EMBL/GenBank/DDBJ databases">
        <title>WGS assembly of Ceratopteris richardii.</title>
        <authorList>
            <person name="Marchant D.B."/>
            <person name="Chen G."/>
            <person name="Jenkins J."/>
            <person name="Shu S."/>
            <person name="Leebens-Mack J."/>
            <person name="Grimwood J."/>
            <person name="Schmutz J."/>
            <person name="Soltis P."/>
            <person name="Soltis D."/>
            <person name="Chen Z.-H."/>
        </authorList>
    </citation>
    <scope>NUCLEOTIDE SEQUENCE</scope>
    <source>
        <strain evidence="3">Whitten #5841</strain>
        <tissue evidence="3">Leaf</tissue>
    </source>
</reference>
<organism evidence="3 4">
    <name type="scientific">Ceratopteris richardii</name>
    <name type="common">Triangle waterfern</name>
    <dbReference type="NCBI Taxonomy" id="49495"/>
    <lineage>
        <taxon>Eukaryota</taxon>
        <taxon>Viridiplantae</taxon>
        <taxon>Streptophyta</taxon>
        <taxon>Embryophyta</taxon>
        <taxon>Tracheophyta</taxon>
        <taxon>Polypodiopsida</taxon>
        <taxon>Polypodiidae</taxon>
        <taxon>Polypodiales</taxon>
        <taxon>Pteridineae</taxon>
        <taxon>Pteridaceae</taxon>
        <taxon>Parkerioideae</taxon>
        <taxon>Ceratopteris</taxon>
    </lineage>
</organism>
<evidence type="ECO:0008006" key="5">
    <source>
        <dbReference type="Google" id="ProtNLM"/>
    </source>
</evidence>
<name>A0A8T2UMW7_CERRI</name>
<dbReference type="Pfam" id="PF01764">
    <property type="entry name" value="Lipase_3"/>
    <property type="match status" value="1"/>
</dbReference>
<comment type="caution">
    <text evidence="3">The sequence shown here is derived from an EMBL/GenBank/DDBJ whole genome shotgun (WGS) entry which is preliminary data.</text>
</comment>
<gene>
    <name evidence="3" type="ORF">KP509_06G055400</name>
</gene>
<proteinExistence type="predicted"/>
<dbReference type="PANTHER" id="PTHR46023:SF6">
    <property type="entry name" value="LIPASE CLASS 3 FAMILY PROTEIN"/>
    <property type="match status" value="1"/>
</dbReference>
<protein>
    <recommendedName>
        <fullName evidence="5">Mono-/di-acylglycerol lipase N-terminal domain-containing protein</fullName>
    </recommendedName>
</protein>
<sequence>MATATMATAAGAAALLYYTLKRRAEGVGGTLQEGASSPTSRVRLGLARHAPSTWFEAIATLSDTLRFTYAETLGKWPIVDLAFGINFLMKRQGQSQVVSAYAGEGSVELRGTDIIIELKELLILITSCINFSKKPFPQFLEASGYSLDCILLQEPKAGLLKPAFTILVDEKLQSILLLIRGTHSVKDTLTAVTGAVVPFHHTVLDEGGVSNIVLGYAHCGMVAAARWIAQLATPVLLQAQKDHPMYKMKVFKLVMVSCFTRFQFSSM</sequence>
<keyword evidence="4" id="KW-1185">Reference proteome</keyword>
<dbReference type="EMBL" id="CM035411">
    <property type="protein sequence ID" value="KAH7435235.1"/>
    <property type="molecule type" value="Genomic_DNA"/>
</dbReference>
<feature type="domain" description="Mono-/di-acylglycerol lipase N-terminal" evidence="2">
    <location>
        <begin position="50"/>
        <end position="121"/>
    </location>
</feature>
<evidence type="ECO:0000259" key="1">
    <source>
        <dbReference type="Pfam" id="PF01764"/>
    </source>
</evidence>
<evidence type="ECO:0000313" key="3">
    <source>
        <dbReference type="EMBL" id="KAH7435236.1"/>
    </source>
</evidence>
<dbReference type="InterPro" id="IPR029058">
    <property type="entry name" value="AB_hydrolase_fold"/>
</dbReference>
<dbReference type="OMA" id="YKNTHSK"/>
<dbReference type="AlphaFoldDB" id="A0A8T2UMW7"/>
<dbReference type="Pfam" id="PF03893">
    <property type="entry name" value="Lipase3_N"/>
    <property type="match status" value="1"/>
</dbReference>